<feature type="chain" id="PRO_5003938599" evidence="2">
    <location>
        <begin position="24"/>
        <end position="108"/>
    </location>
</feature>
<sequence>MNLKRLTLMLAGFLLFLPAPVLSREIEVQAGSVRASTSRDGSIYVNTGNTNVEVPAYNSSSRWYPMQFLRFPWRTTCQNRNSSYHRNTQVSKSGQSVSESSVYTSTCR</sequence>
<keyword evidence="4" id="KW-1185">Reference proteome</keyword>
<evidence type="ECO:0000313" key="4">
    <source>
        <dbReference type="Proteomes" id="UP000010473"/>
    </source>
</evidence>
<keyword evidence="2" id="KW-0732">Signal</keyword>
<feature type="region of interest" description="Disordered" evidence="1">
    <location>
        <begin position="82"/>
        <end position="108"/>
    </location>
</feature>
<dbReference type="Proteomes" id="UP000010473">
    <property type="component" value="Chromosome"/>
</dbReference>
<proteinExistence type="predicted"/>
<evidence type="ECO:0000256" key="2">
    <source>
        <dbReference type="SAM" id="SignalP"/>
    </source>
</evidence>
<dbReference type="EMBL" id="CP003653">
    <property type="protein sequence ID" value="AFZ34732.1"/>
    <property type="molecule type" value="Genomic_DNA"/>
</dbReference>
<gene>
    <name evidence="3" type="ordered locus">Sta7437_1161</name>
</gene>
<dbReference type="HOGENOM" id="CLU_2195308_0_0_3"/>
<dbReference type="AlphaFoldDB" id="K9XST2"/>
<protein>
    <submittedName>
        <fullName evidence="3">Uncharacterized protein</fullName>
    </submittedName>
</protein>
<dbReference type="RefSeq" id="WP_015192405.1">
    <property type="nucleotide sequence ID" value="NC_019748.1"/>
</dbReference>
<feature type="signal peptide" evidence="2">
    <location>
        <begin position="1"/>
        <end position="23"/>
    </location>
</feature>
<evidence type="ECO:0000256" key="1">
    <source>
        <dbReference type="SAM" id="MobiDB-lite"/>
    </source>
</evidence>
<accession>K9XST2</accession>
<feature type="compositionally biased region" description="Low complexity" evidence="1">
    <location>
        <begin position="90"/>
        <end position="108"/>
    </location>
</feature>
<dbReference type="OrthoDB" id="9863509at2"/>
<reference evidence="4" key="1">
    <citation type="journal article" date="2013" name="Proc. Natl. Acad. Sci. U.S.A.">
        <title>Improving the coverage of the cyanobacterial phylum using diversity-driven genome sequencing.</title>
        <authorList>
            <person name="Shih P.M."/>
            <person name="Wu D."/>
            <person name="Latifi A."/>
            <person name="Axen S.D."/>
            <person name="Fewer D.P."/>
            <person name="Talla E."/>
            <person name="Calteau A."/>
            <person name="Cai F."/>
            <person name="Tandeau de Marsac N."/>
            <person name="Rippka R."/>
            <person name="Herdman M."/>
            <person name="Sivonen K."/>
            <person name="Coursin T."/>
            <person name="Laurent T."/>
            <person name="Goodwin L."/>
            <person name="Nolan M."/>
            <person name="Davenport K.W."/>
            <person name="Han C.S."/>
            <person name="Rubin E.M."/>
            <person name="Eisen J.A."/>
            <person name="Woyke T."/>
            <person name="Gugger M."/>
            <person name="Kerfeld C.A."/>
        </authorList>
    </citation>
    <scope>NUCLEOTIDE SEQUENCE [LARGE SCALE GENOMIC DNA]</scope>
    <source>
        <strain evidence="4">ATCC 29371 / PCC 7437</strain>
    </source>
</reference>
<dbReference type="eggNOG" id="ENOG5030S2J">
    <property type="taxonomic scope" value="Bacteria"/>
</dbReference>
<name>K9XST2_STAC7</name>
<dbReference type="STRING" id="111780.Sta7437_1161"/>
<evidence type="ECO:0000313" key="3">
    <source>
        <dbReference type="EMBL" id="AFZ34732.1"/>
    </source>
</evidence>
<organism evidence="3 4">
    <name type="scientific">Stanieria cyanosphaera (strain ATCC 29371 / PCC 7437)</name>
    <dbReference type="NCBI Taxonomy" id="111780"/>
    <lineage>
        <taxon>Bacteria</taxon>
        <taxon>Bacillati</taxon>
        <taxon>Cyanobacteriota</taxon>
        <taxon>Cyanophyceae</taxon>
        <taxon>Pleurocapsales</taxon>
        <taxon>Dermocarpellaceae</taxon>
        <taxon>Stanieria</taxon>
    </lineage>
</organism>
<dbReference type="KEGG" id="scs:Sta7437_1161"/>